<feature type="compositionally biased region" description="Polar residues" evidence="1">
    <location>
        <begin position="117"/>
        <end position="143"/>
    </location>
</feature>
<name>A0AAW2UA27_SESRA</name>
<dbReference type="EMBL" id="JACGWJ010000006">
    <property type="protein sequence ID" value="KAL0413433.1"/>
    <property type="molecule type" value="Genomic_DNA"/>
</dbReference>
<evidence type="ECO:0000256" key="1">
    <source>
        <dbReference type="SAM" id="MobiDB-lite"/>
    </source>
</evidence>
<dbReference type="AlphaFoldDB" id="A0AAW2UA27"/>
<evidence type="ECO:0000313" key="2">
    <source>
        <dbReference type="EMBL" id="KAL0413433.1"/>
    </source>
</evidence>
<proteinExistence type="predicted"/>
<accession>A0AAW2UA27</accession>
<gene>
    <name evidence="2" type="ORF">Sradi_1545000</name>
</gene>
<protein>
    <submittedName>
        <fullName evidence="2">Uncharacterized protein</fullName>
    </submittedName>
</protein>
<feature type="non-terminal residue" evidence="2">
    <location>
        <position position="143"/>
    </location>
</feature>
<sequence>MFSFNCCNQLSQTNVEDYVDTFFKKEKYLAVYNHIINPVPGMHDFEESPLGKVAPSLVKSKVGRPKKIKMRDLNDIRETGRVSRKSLTHTCGICPKIGHNKRSCTNPPHPNSRKTKNPNSPTKGAGTSHTANIPPNATINLNE</sequence>
<reference evidence="2" key="2">
    <citation type="journal article" date="2024" name="Plant">
        <title>Genomic evolution and insights into agronomic trait innovations of Sesamum species.</title>
        <authorList>
            <person name="Miao H."/>
            <person name="Wang L."/>
            <person name="Qu L."/>
            <person name="Liu H."/>
            <person name="Sun Y."/>
            <person name="Le M."/>
            <person name="Wang Q."/>
            <person name="Wei S."/>
            <person name="Zheng Y."/>
            <person name="Lin W."/>
            <person name="Duan Y."/>
            <person name="Cao H."/>
            <person name="Xiong S."/>
            <person name="Wang X."/>
            <person name="Wei L."/>
            <person name="Li C."/>
            <person name="Ma Q."/>
            <person name="Ju M."/>
            <person name="Zhao R."/>
            <person name="Li G."/>
            <person name="Mu C."/>
            <person name="Tian Q."/>
            <person name="Mei H."/>
            <person name="Zhang T."/>
            <person name="Gao T."/>
            <person name="Zhang H."/>
        </authorList>
    </citation>
    <scope>NUCLEOTIDE SEQUENCE</scope>
    <source>
        <strain evidence="2">G02</strain>
    </source>
</reference>
<feature type="region of interest" description="Disordered" evidence="1">
    <location>
        <begin position="95"/>
        <end position="143"/>
    </location>
</feature>
<organism evidence="2">
    <name type="scientific">Sesamum radiatum</name>
    <name type="common">Black benniseed</name>
    <dbReference type="NCBI Taxonomy" id="300843"/>
    <lineage>
        <taxon>Eukaryota</taxon>
        <taxon>Viridiplantae</taxon>
        <taxon>Streptophyta</taxon>
        <taxon>Embryophyta</taxon>
        <taxon>Tracheophyta</taxon>
        <taxon>Spermatophyta</taxon>
        <taxon>Magnoliopsida</taxon>
        <taxon>eudicotyledons</taxon>
        <taxon>Gunneridae</taxon>
        <taxon>Pentapetalae</taxon>
        <taxon>asterids</taxon>
        <taxon>lamiids</taxon>
        <taxon>Lamiales</taxon>
        <taxon>Pedaliaceae</taxon>
        <taxon>Sesamum</taxon>
    </lineage>
</organism>
<reference evidence="2" key="1">
    <citation type="submission" date="2020-06" db="EMBL/GenBank/DDBJ databases">
        <authorList>
            <person name="Li T."/>
            <person name="Hu X."/>
            <person name="Zhang T."/>
            <person name="Song X."/>
            <person name="Zhang H."/>
            <person name="Dai N."/>
            <person name="Sheng W."/>
            <person name="Hou X."/>
            <person name="Wei L."/>
        </authorList>
    </citation>
    <scope>NUCLEOTIDE SEQUENCE</scope>
    <source>
        <strain evidence="2">G02</strain>
        <tissue evidence="2">Leaf</tissue>
    </source>
</reference>
<comment type="caution">
    <text evidence="2">The sequence shown here is derived from an EMBL/GenBank/DDBJ whole genome shotgun (WGS) entry which is preliminary data.</text>
</comment>